<keyword evidence="4 9" id="KW-0349">Heme</keyword>
<dbReference type="GO" id="GO:0005506">
    <property type="term" value="F:iron ion binding"/>
    <property type="evidence" value="ECO:0007669"/>
    <property type="project" value="InterPro"/>
</dbReference>
<gene>
    <name evidence="12" type="ORF">EVG20_g4599</name>
</gene>
<keyword evidence="8 10" id="KW-0503">Monooxygenase</keyword>
<evidence type="ECO:0000313" key="12">
    <source>
        <dbReference type="EMBL" id="TFY66488.1"/>
    </source>
</evidence>
<dbReference type="PANTHER" id="PTHR46300">
    <property type="entry name" value="P450, PUTATIVE (EUROFUNG)-RELATED-RELATED"/>
    <property type="match status" value="1"/>
</dbReference>
<evidence type="ECO:0000256" key="7">
    <source>
        <dbReference type="ARBA" id="ARBA00023004"/>
    </source>
</evidence>
<dbReference type="PRINTS" id="PR00463">
    <property type="entry name" value="EP450I"/>
</dbReference>
<protein>
    <recommendedName>
        <fullName evidence="14">O-methylsterigmatocystin oxidoreductase</fullName>
    </recommendedName>
</protein>
<comment type="similarity">
    <text evidence="3 10">Belongs to the cytochrome P450 family.</text>
</comment>
<proteinExistence type="inferred from homology"/>
<accession>A0A4Y9YXS5</accession>
<evidence type="ECO:0000256" key="10">
    <source>
        <dbReference type="RuleBase" id="RU000461"/>
    </source>
</evidence>
<dbReference type="InterPro" id="IPR050364">
    <property type="entry name" value="Cytochrome_P450_fung"/>
</dbReference>
<dbReference type="PANTHER" id="PTHR46300:SF7">
    <property type="entry name" value="P450, PUTATIVE (EUROFUNG)-RELATED"/>
    <property type="match status" value="1"/>
</dbReference>
<reference evidence="12 13" key="1">
    <citation type="submission" date="2019-02" db="EMBL/GenBank/DDBJ databases">
        <title>Genome sequencing of the rare red list fungi Dentipellis fragilis.</title>
        <authorList>
            <person name="Buettner E."/>
            <person name="Kellner H."/>
        </authorList>
    </citation>
    <scope>NUCLEOTIDE SEQUENCE [LARGE SCALE GENOMIC DNA]</scope>
    <source>
        <strain evidence="12 13">DSM 105465</strain>
    </source>
</reference>
<name>A0A4Y9YXS5_9AGAM</name>
<comment type="cofactor">
    <cofactor evidence="1 9">
        <name>heme</name>
        <dbReference type="ChEBI" id="CHEBI:30413"/>
    </cofactor>
</comment>
<dbReference type="CDD" id="cd11065">
    <property type="entry name" value="CYP64-like"/>
    <property type="match status" value="1"/>
</dbReference>
<keyword evidence="5 9" id="KW-0479">Metal-binding</keyword>
<feature type="transmembrane region" description="Helical" evidence="11">
    <location>
        <begin position="301"/>
        <end position="324"/>
    </location>
</feature>
<dbReference type="OrthoDB" id="2789670at2759"/>
<dbReference type="InterPro" id="IPR002401">
    <property type="entry name" value="Cyt_P450_E_grp-I"/>
</dbReference>
<dbReference type="SUPFAM" id="SSF48264">
    <property type="entry name" value="Cytochrome P450"/>
    <property type="match status" value="1"/>
</dbReference>
<evidence type="ECO:0008006" key="14">
    <source>
        <dbReference type="Google" id="ProtNLM"/>
    </source>
</evidence>
<dbReference type="EMBL" id="SEOQ01000243">
    <property type="protein sequence ID" value="TFY66488.1"/>
    <property type="molecule type" value="Genomic_DNA"/>
</dbReference>
<keyword evidence="11" id="KW-0472">Membrane</keyword>
<dbReference type="STRING" id="205917.A0A4Y9YXS5"/>
<evidence type="ECO:0000256" key="9">
    <source>
        <dbReference type="PIRSR" id="PIRSR602401-1"/>
    </source>
</evidence>
<dbReference type="GO" id="GO:0004497">
    <property type="term" value="F:monooxygenase activity"/>
    <property type="evidence" value="ECO:0007669"/>
    <property type="project" value="UniProtKB-KW"/>
</dbReference>
<evidence type="ECO:0000256" key="11">
    <source>
        <dbReference type="SAM" id="Phobius"/>
    </source>
</evidence>
<dbReference type="GO" id="GO:0020037">
    <property type="term" value="F:heme binding"/>
    <property type="evidence" value="ECO:0007669"/>
    <property type="project" value="InterPro"/>
</dbReference>
<keyword evidence="6 10" id="KW-0560">Oxidoreductase</keyword>
<evidence type="ECO:0000256" key="2">
    <source>
        <dbReference type="ARBA" id="ARBA00005179"/>
    </source>
</evidence>
<dbReference type="Proteomes" id="UP000298327">
    <property type="component" value="Unassembled WGS sequence"/>
</dbReference>
<keyword evidence="11" id="KW-1133">Transmembrane helix</keyword>
<feature type="binding site" description="axial binding residue" evidence="9">
    <location>
        <position position="444"/>
    </location>
    <ligand>
        <name>heme</name>
        <dbReference type="ChEBI" id="CHEBI:30413"/>
    </ligand>
    <ligandPart>
        <name>Fe</name>
        <dbReference type="ChEBI" id="CHEBI:18248"/>
    </ligandPart>
</feature>
<dbReference type="PRINTS" id="PR00385">
    <property type="entry name" value="P450"/>
</dbReference>
<organism evidence="12 13">
    <name type="scientific">Dentipellis fragilis</name>
    <dbReference type="NCBI Taxonomy" id="205917"/>
    <lineage>
        <taxon>Eukaryota</taxon>
        <taxon>Fungi</taxon>
        <taxon>Dikarya</taxon>
        <taxon>Basidiomycota</taxon>
        <taxon>Agaricomycotina</taxon>
        <taxon>Agaricomycetes</taxon>
        <taxon>Russulales</taxon>
        <taxon>Hericiaceae</taxon>
        <taxon>Dentipellis</taxon>
    </lineage>
</organism>
<evidence type="ECO:0000256" key="3">
    <source>
        <dbReference type="ARBA" id="ARBA00010617"/>
    </source>
</evidence>
<keyword evidence="7 9" id="KW-0408">Iron</keyword>
<keyword evidence="11" id="KW-0812">Transmembrane</keyword>
<dbReference type="Pfam" id="PF00067">
    <property type="entry name" value="p450"/>
    <property type="match status" value="1"/>
</dbReference>
<dbReference type="GO" id="GO:0016705">
    <property type="term" value="F:oxidoreductase activity, acting on paired donors, with incorporation or reduction of molecular oxygen"/>
    <property type="evidence" value="ECO:0007669"/>
    <property type="project" value="InterPro"/>
</dbReference>
<dbReference type="InterPro" id="IPR017972">
    <property type="entry name" value="Cyt_P450_CS"/>
</dbReference>
<dbReference type="InterPro" id="IPR001128">
    <property type="entry name" value="Cyt_P450"/>
</dbReference>
<evidence type="ECO:0000256" key="5">
    <source>
        <dbReference type="ARBA" id="ARBA00022723"/>
    </source>
</evidence>
<keyword evidence="13" id="KW-1185">Reference proteome</keyword>
<comment type="pathway">
    <text evidence="2">Secondary metabolite biosynthesis.</text>
</comment>
<dbReference type="PROSITE" id="PS00086">
    <property type="entry name" value="CYTOCHROME_P450"/>
    <property type="match status" value="1"/>
</dbReference>
<dbReference type="Gene3D" id="1.10.630.10">
    <property type="entry name" value="Cytochrome P450"/>
    <property type="match status" value="1"/>
</dbReference>
<evidence type="ECO:0000313" key="13">
    <source>
        <dbReference type="Proteomes" id="UP000298327"/>
    </source>
</evidence>
<comment type="caution">
    <text evidence="12">The sequence shown here is derived from an EMBL/GenBank/DDBJ whole genome shotgun (WGS) entry which is preliminary data.</text>
</comment>
<dbReference type="InterPro" id="IPR036396">
    <property type="entry name" value="Cyt_P450_sf"/>
</dbReference>
<dbReference type="AlphaFoldDB" id="A0A4Y9YXS5"/>
<evidence type="ECO:0000256" key="6">
    <source>
        <dbReference type="ARBA" id="ARBA00023002"/>
    </source>
</evidence>
<evidence type="ECO:0000256" key="4">
    <source>
        <dbReference type="ARBA" id="ARBA00022617"/>
    </source>
</evidence>
<sequence length="513" mass="57556">MLYKRCTTRLPDNELQELIMISLASFAVAIILFYLLWRRALGHKSSLPLPPGPVGLPLIGNTLDMPITQEWKTFSLWGDKYGPIMHISLLGQHIIILDTLKAASALLDGKSNIYSDRPVFQMASETMGLKLALVLAPYGPRMREFRRLMHRLFGTHATLQPYHESIEVETSRFLVRLLDAPEHFREHVRLTAGSIALKLSHGYNVQDKDDPFVRLADRGVESFSLATRPGAFLVDLFPILRFVPHWFPGTAWKQKAKEWTALTNDLEKGTALPSFTLTHLLDGVENVNVQRLIDIKWAASGIFIGGADTTVSAGVSFFLAMMLYPDVQRKAQAELDAVVGFDRLPCLVDRPRLRYIEVLIKEVLRWNPVAPLGGPHRVMEDDVYNGYRIPKGSTVIANIWKMLHDEGTYKDPMTFKPERFVDTPEKPAEYDPRGIAFGFGRRICPGITLAEASLFTTLAMVLSVFDISAPHGDTMPRIPEYSDGTVSHPPTFKCNIIPRTEAAAALVKAIREN</sequence>
<evidence type="ECO:0000256" key="1">
    <source>
        <dbReference type="ARBA" id="ARBA00001971"/>
    </source>
</evidence>
<feature type="transmembrane region" description="Helical" evidence="11">
    <location>
        <begin position="18"/>
        <end position="37"/>
    </location>
</feature>
<evidence type="ECO:0000256" key="8">
    <source>
        <dbReference type="ARBA" id="ARBA00023033"/>
    </source>
</evidence>